<dbReference type="AlphaFoldDB" id="A0A4C1VFK9"/>
<evidence type="ECO:0000313" key="1">
    <source>
        <dbReference type="EMBL" id="GBP37077.1"/>
    </source>
</evidence>
<comment type="caution">
    <text evidence="1">The sequence shown here is derived from an EMBL/GenBank/DDBJ whole genome shotgun (WGS) entry which is preliminary data.</text>
</comment>
<name>A0A4C1VFK9_EUMVA</name>
<gene>
    <name evidence="1" type="ORF">EVAR_19206_1</name>
</gene>
<dbReference type="Proteomes" id="UP000299102">
    <property type="component" value="Unassembled WGS sequence"/>
</dbReference>
<organism evidence="1 2">
    <name type="scientific">Eumeta variegata</name>
    <name type="common">Bagworm moth</name>
    <name type="synonym">Eumeta japonica</name>
    <dbReference type="NCBI Taxonomy" id="151549"/>
    <lineage>
        <taxon>Eukaryota</taxon>
        <taxon>Metazoa</taxon>
        <taxon>Ecdysozoa</taxon>
        <taxon>Arthropoda</taxon>
        <taxon>Hexapoda</taxon>
        <taxon>Insecta</taxon>
        <taxon>Pterygota</taxon>
        <taxon>Neoptera</taxon>
        <taxon>Endopterygota</taxon>
        <taxon>Lepidoptera</taxon>
        <taxon>Glossata</taxon>
        <taxon>Ditrysia</taxon>
        <taxon>Tineoidea</taxon>
        <taxon>Psychidae</taxon>
        <taxon>Oiketicinae</taxon>
        <taxon>Eumeta</taxon>
    </lineage>
</organism>
<dbReference type="OrthoDB" id="7339153at2759"/>
<accession>A0A4C1VFK9</accession>
<keyword evidence="2" id="KW-1185">Reference proteome</keyword>
<reference evidence="1 2" key="1">
    <citation type="journal article" date="2019" name="Commun. Biol.">
        <title>The bagworm genome reveals a unique fibroin gene that provides high tensile strength.</title>
        <authorList>
            <person name="Kono N."/>
            <person name="Nakamura H."/>
            <person name="Ohtoshi R."/>
            <person name="Tomita M."/>
            <person name="Numata K."/>
            <person name="Arakawa K."/>
        </authorList>
    </citation>
    <scope>NUCLEOTIDE SEQUENCE [LARGE SCALE GENOMIC DNA]</scope>
</reference>
<proteinExistence type="predicted"/>
<sequence>MSLTSLFSRNVAVLYLVCAKVYDRLPSLSHGEWTRPDPVSALLRIPRIRMESCFFLPDFKIKKEDLMMKPEGKLRNFIMKQRILDVFSLVEIALRCTLTMNYFQGLMMEHDGRQ</sequence>
<evidence type="ECO:0000313" key="2">
    <source>
        <dbReference type="Proteomes" id="UP000299102"/>
    </source>
</evidence>
<dbReference type="EMBL" id="BGZK01000328">
    <property type="protein sequence ID" value="GBP37077.1"/>
    <property type="molecule type" value="Genomic_DNA"/>
</dbReference>
<protein>
    <submittedName>
        <fullName evidence="1">Uncharacterized protein</fullName>
    </submittedName>
</protein>